<dbReference type="PROSITE" id="PS50089">
    <property type="entry name" value="ZF_RING_2"/>
    <property type="match status" value="1"/>
</dbReference>
<dbReference type="SMART" id="SM00184">
    <property type="entry name" value="RING"/>
    <property type="match status" value="1"/>
</dbReference>
<reference evidence="8" key="1">
    <citation type="journal article" date="2022" name="bioRxiv">
        <title>Genomics of Preaxostyla Flagellates Illuminates Evolutionary Transitions and the Path Towards Mitochondrial Loss.</title>
        <authorList>
            <person name="Novak L.V.F."/>
            <person name="Treitli S.C."/>
            <person name="Pyrih J."/>
            <person name="Halakuc P."/>
            <person name="Pipaliya S.V."/>
            <person name="Vacek V."/>
            <person name="Brzon O."/>
            <person name="Soukal P."/>
            <person name="Eme L."/>
            <person name="Dacks J.B."/>
            <person name="Karnkowska A."/>
            <person name="Elias M."/>
            <person name="Hampl V."/>
        </authorList>
    </citation>
    <scope>NUCLEOTIDE SEQUENCE</scope>
    <source>
        <strain evidence="8">RCP-MX</strain>
    </source>
</reference>
<feature type="domain" description="TRAF-type" evidence="7">
    <location>
        <begin position="119"/>
        <end position="163"/>
    </location>
</feature>
<protein>
    <submittedName>
        <fullName evidence="8">Uncharacterized protein</fullName>
    </submittedName>
</protein>
<evidence type="ECO:0000259" key="6">
    <source>
        <dbReference type="PROSITE" id="PS50089"/>
    </source>
</evidence>
<dbReference type="CDD" id="cd06503">
    <property type="entry name" value="ATP-synt_Fo_b"/>
    <property type="match status" value="1"/>
</dbReference>
<dbReference type="PROSITE" id="PS00518">
    <property type="entry name" value="ZF_RING_1"/>
    <property type="match status" value="1"/>
</dbReference>
<dbReference type="EMBL" id="JAPMOS010000080">
    <property type="protein sequence ID" value="KAJ4456133.1"/>
    <property type="molecule type" value="Genomic_DNA"/>
</dbReference>
<evidence type="ECO:0000313" key="9">
    <source>
        <dbReference type="Proteomes" id="UP001141327"/>
    </source>
</evidence>
<feature type="domain" description="RING-type" evidence="6">
    <location>
        <begin position="62"/>
        <end position="93"/>
    </location>
</feature>
<keyword evidence="9" id="KW-1185">Reference proteome</keyword>
<dbReference type="InterPro" id="IPR050143">
    <property type="entry name" value="TRIM/RBCC"/>
</dbReference>
<organism evidence="8 9">
    <name type="scientific">Paratrimastix pyriformis</name>
    <dbReference type="NCBI Taxonomy" id="342808"/>
    <lineage>
        <taxon>Eukaryota</taxon>
        <taxon>Metamonada</taxon>
        <taxon>Preaxostyla</taxon>
        <taxon>Paratrimastigidae</taxon>
        <taxon>Paratrimastix</taxon>
    </lineage>
</organism>
<feature type="region of interest" description="Disordered" evidence="5">
    <location>
        <begin position="443"/>
        <end position="466"/>
    </location>
</feature>
<evidence type="ECO:0000256" key="4">
    <source>
        <dbReference type="PROSITE-ProRule" id="PRU00207"/>
    </source>
</evidence>
<keyword evidence="3 4" id="KW-0862">Zinc</keyword>
<comment type="caution">
    <text evidence="8">The sequence shown here is derived from an EMBL/GenBank/DDBJ whole genome shotgun (WGS) entry which is preliminary data.</text>
</comment>
<dbReference type="Gene3D" id="3.30.40.10">
    <property type="entry name" value="Zinc/RING finger domain, C3HC4 (zinc finger)"/>
    <property type="match status" value="3"/>
</dbReference>
<dbReference type="PANTHER" id="PTHR24103">
    <property type="entry name" value="E3 UBIQUITIN-PROTEIN LIGASE TRIM"/>
    <property type="match status" value="1"/>
</dbReference>
<feature type="domain" description="TRAF-type" evidence="7">
    <location>
        <begin position="180"/>
        <end position="216"/>
    </location>
</feature>
<feature type="zinc finger region" description="TRAF-type" evidence="4">
    <location>
        <begin position="180"/>
        <end position="216"/>
    </location>
</feature>
<dbReference type="PROSITE" id="PS50145">
    <property type="entry name" value="ZF_TRAF"/>
    <property type="match status" value="2"/>
</dbReference>
<accession>A0ABQ8U9Z7</accession>
<evidence type="ECO:0000313" key="8">
    <source>
        <dbReference type="EMBL" id="KAJ4456133.1"/>
    </source>
</evidence>
<dbReference type="InterPro" id="IPR017907">
    <property type="entry name" value="Znf_RING_CS"/>
</dbReference>
<name>A0ABQ8U9Z7_9EUKA</name>
<evidence type="ECO:0000256" key="3">
    <source>
        <dbReference type="ARBA" id="ARBA00022833"/>
    </source>
</evidence>
<dbReference type="InterPro" id="IPR013083">
    <property type="entry name" value="Znf_RING/FYVE/PHD"/>
</dbReference>
<gene>
    <name evidence="8" type="ORF">PAPYR_8733</name>
</gene>
<dbReference type="InterPro" id="IPR001293">
    <property type="entry name" value="Znf_TRAF"/>
</dbReference>
<feature type="zinc finger region" description="TRAF-type" evidence="4">
    <location>
        <begin position="119"/>
        <end position="163"/>
    </location>
</feature>
<evidence type="ECO:0000259" key="7">
    <source>
        <dbReference type="PROSITE" id="PS50145"/>
    </source>
</evidence>
<evidence type="ECO:0000256" key="5">
    <source>
        <dbReference type="SAM" id="MobiDB-lite"/>
    </source>
</evidence>
<keyword evidence="2 4" id="KW-0863">Zinc-finger</keyword>
<dbReference type="InterPro" id="IPR001841">
    <property type="entry name" value="Znf_RING"/>
</dbReference>
<proteinExistence type="predicted"/>
<evidence type="ECO:0000256" key="1">
    <source>
        <dbReference type="ARBA" id="ARBA00022723"/>
    </source>
</evidence>
<dbReference type="Proteomes" id="UP001141327">
    <property type="component" value="Unassembled WGS sequence"/>
</dbReference>
<feature type="region of interest" description="Disordered" evidence="5">
    <location>
        <begin position="214"/>
        <end position="234"/>
    </location>
</feature>
<feature type="region of interest" description="Disordered" evidence="5">
    <location>
        <begin position="364"/>
        <end position="399"/>
    </location>
</feature>
<sequence>MSISLGHFPLPRVALRPSILGHNLGDLVLIPVCVLLFLIFTTECGTFLEYIDPPPIAALWKCPVCEQHLEDPVVLQCGHNVCRRCVPSDHLCPTPGCGKHFDAPIPNPSAEWTVRGIKAHLAGECPAQRARCPQCGRAVARAERAAHLAERCPGRRVACPKCTQLVAARELMQSETGARHLRQECPRRLRACRKGCGQRVPLADMEEHCRRDCPNKPPHETTQPFSSIPPAHAPPSLRPRLHSTITTHHHANPPRAASVPVRWGGLRGAGGPARAGCPRAAHLGAHVDLLLGALTRAQAEAAQTRHELALTKDQLAQTRQQAARTEQLLEQTRQQARDAERLLDQTGQQTFQNERLLDQTRHELGQAKAQAAQHGRQLAQTKEALDQTRQQAARTEQTLEQTRQALDQTRQELAQSRQAMAGLTGRLEALAATVAPLEEARRKAAEEASRKAAEEQEARRKAEEARRKAAEEEARRKAAAEEEARCKAEEEARRKAAEEQEARRKAEEEARRKAAAEVEALRKAAAEAEADPQVAAVLAQARGCTDSGSYVSRPQVAADRCAVALADWLATNRTVTVLLIHFRINQPRSCLIAMMSMPLPAAPRLPPSCSSALPSRRPSWHAPLFLAHRPLLLHLTKHFSRLECRVGRVGRPKKYGMLEIIMECWTN</sequence>
<dbReference type="SUPFAM" id="SSF57850">
    <property type="entry name" value="RING/U-box"/>
    <property type="match status" value="1"/>
</dbReference>
<feature type="compositionally biased region" description="Low complexity" evidence="5">
    <location>
        <begin position="387"/>
        <end position="398"/>
    </location>
</feature>
<evidence type="ECO:0000256" key="2">
    <source>
        <dbReference type="ARBA" id="ARBA00022771"/>
    </source>
</evidence>
<keyword evidence="1 4" id="KW-0479">Metal-binding</keyword>